<evidence type="ECO:0000313" key="3">
    <source>
        <dbReference type="Proteomes" id="UP001140949"/>
    </source>
</evidence>
<reference evidence="2" key="2">
    <citation type="submission" date="2023-04" db="EMBL/GenBank/DDBJ databases">
        <authorList>
            <person name="Bruccoleri R.E."/>
            <person name="Oakeley E.J."/>
            <person name="Faust A.-M."/>
            <person name="Dessus-Babus S."/>
            <person name="Altorfer M."/>
            <person name="Burckhardt D."/>
            <person name="Oertli M."/>
            <person name="Naumann U."/>
            <person name="Petersen F."/>
            <person name="Wong J."/>
        </authorList>
    </citation>
    <scope>NUCLEOTIDE SEQUENCE</scope>
    <source>
        <strain evidence="2">GSM-AAB239-AS_SAM_17_03QT</strain>
        <tissue evidence="2">Leaf</tissue>
    </source>
</reference>
<organism evidence="2 3">
    <name type="scientific">Iris pallida</name>
    <name type="common">Sweet iris</name>
    <dbReference type="NCBI Taxonomy" id="29817"/>
    <lineage>
        <taxon>Eukaryota</taxon>
        <taxon>Viridiplantae</taxon>
        <taxon>Streptophyta</taxon>
        <taxon>Embryophyta</taxon>
        <taxon>Tracheophyta</taxon>
        <taxon>Spermatophyta</taxon>
        <taxon>Magnoliopsida</taxon>
        <taxon>Liliopsida</taxon>
        <taxon>Asparagales</taxon>
        <taxon>Iridaceae</taxon>
        <taxon>Iridoideae</taxon>
        <taxon>Irideae</taxon>
        <taxon>Iris</taxon>
    </lineage>
</organism>
<reference evidence="2" key="1">
    <citation type="journal article" date="2023" name="GigaByte">
        <title>Genome assembly of the bearded iris, Iris pallida Lam.</title>
        <authorList>
            <person name="Bruccoleri R.E."/>
            <person name="Oakeley E.J."/>
            <person name="Faust A.M.E."/>
            <person name="Altorfer M."/>
            <person name="Dessus-Babus S."/>
            <person name="Burckhardt D."/>
            <person name="Oertli M."/>
            <person name="Naumann U."/>
            <person name="Petersen F."/>
            <person name="Wong J."/>
        </authorList>
    </citation>
    <scope>NUCLEOTIDE SEQUENCE</scope>
    <source>
        <strain evidence="2">GSM-AAB239-AS_SAM_17_03QT</strain>
    </source>
</reference>
<gene>
    <name evidence="2" type="ORF">M6B38_242915</name>
</gene>
<proteinExistence type="predicted"/>
<name>A0AAX6DK22_IRIPA</name>
<evidence type="ECO:0000313" key="2">
    <source>
        <dbReference type="EMBL" id="KAJ6792058.1"/>
    </source>
</evidence>
<dbReference type="PANTHER" id="PTHR38542:SF2">
    <property type="entry name" value="REPLICATION FACTOR A C-TERMINAL DOMAIN-CONTAINING PROTEIN"/>
    <property type="match status" value="1"/>
</dbReference>
<comment type="caution">
    <text evidence="2">The sequence shown here is derived from an EMBL/GenBank/DDBJ whole genome shotgun (WGS) entry which is preliminary data.</text>
</comment>
<protein>
    <submittedName>
        <fullName evidence="2">Uncharacterized protein</fullName>
    </submittedName>
</protein>
<feature type="region of interest" description="Disordered" evidence="1">
    <location>
        <begin position="327"/>
        <end position="346"/>
    </location>
</feature>
<accession>A0AAX6DK22</accession>
<dbReference type="InterPro" id="IPR012340">
    <property type="entry name" value="NA-bd_OB-fold"/>
</dbReference>
<evidence type="ECO:0000256" key="1">
    <source>
        <dbReference type="SAM" id="MobiDB-lite"/>
    </source>
</evidence>
<dbReference type="EMBL" id="JANAVB010044216">
    <property type="protein sequence ID" value="KAJ6792058.1"/>
    <property type="molecule type" value="Genomic_DNA"/>
</dbReference>
<dbReference type="SUPFAM" id="SSF50249">
    <property type="entry name" value="Nucleic acid-binding proteins"/>
    <property type="match status" value="1"/>
</dbReference>
<dbReference type="Proteomes" id="UP001140949">
    <property type="component" value="Unassembled WGS sequence"/>
</dbReference>
<sequence>MASAIIGWYGPLIDLAKASSHLDDFVQLIVFVRSIQPVHKDNAPTGRSLLKTNIEVGDDTRSYFSISLWQKRMGSMVVAGDIILLQNIKIVSKRNVLEAATNHISTLLVLVHSYEISSYKEFHELASHCHVGETTKAKLRRVVDWVQRTESAFQHIQNVDSGQRKGQSVNNWKAYEGKKSRNCLSISEALCFTNSCIVNIDACIREIVLPSILGFDEVDKEPSVSKRLFMMAKKAVVKDFICKGCKLCGSPIGLRSQSEFPLRCEKNSKQLHEICLIYRPFLLYVWDQGGQIPVLVKDKAARIMFGNISAENVYKCYKVEGRKPDPVHINEAADRSNPGSSHPSKALRSINLADDQRPGSMQIECNGCRVEPNFYRIWLILVKVLLLQQDQNSPFRFEVTVDEKKDVGNGRFELIAFTMPCDGRGRS</sequence>
<dbReference type="AlphaFoldDB" id="A0AAX6DK22"/>
<dbReference type="PANTHER" id="PTHR38542">
    <property type="entry name" value="OS04G0450500 PROTEIN"/>
    <property type="match status" value="1"/>
</dbReference>
<dbReference type="Gene3D" id="2.40.50.140">
    <property type="entry name" value="Nucleic acid-binding proteins"/>
    <property type="match status" value="1"/>
</dbReference>
<keyword evidence="3" id="KW-1185">Reference proteome</keyword>